<dbReference type="EMBL" id="WQLB01000040">
    <property type="protein sequence ID" value="MVN89016.1"/>
    <property type="molecule type" value="Genomic_DNA"/>
</dbReference>
<organism evidence="3 4">
    <name type="scientific">Deinococcus arboris</name>
    <dbReference type="NCBI Taxonomy" id="2682977"/>
    <lineage>
        <taxon>Bacteria</taxon>
        <taxon>Thermotogati</taxon>
        <taxon>Deinococcota</taxon>
        <taxon>Deinococci</taxon>
        <taxon>Deinococcales</taxon>
        <taxon>Deinococcaceae</taxon>
        <taxon>Deinococcus</taxon>
    </lineage>
</organism>
<dbReference type="Pfam" id="PF12850">
    <property type="entry name" value="Metallophos_2"/>
    <property type="match status" value="1"/>
</dbReference>
<comment type="caution">
    <text evidence="3">The sequence shown here is derived from an EMBL/GenBank/DDBJ whole genome shotgun (WGS) entry which is preliminary data.</text>
</comment>
<sequence>MRIAALYDIHGNLPALDAVLRDVDAAGADRLLIGGDMAYGPLVPATLDRLMALGDRALWLRGNADRELLEFHALGHTRQPVAAEVEQALVWEAQHLGPHHWNWLRALPQQQRVEVTGLGPTLFCHGSPRSDEEIITALTSPERLGRVLAGVNEQLVVCGHTHVQFDRSWSGGRVVNAGSVGLPYQAPGAYWALLGDRVELRRTAYDQRQAAALFRASGHPLGESFAKALEQPVTAEDASRLFEQRALEQEQGKASQD</sequence>
<dbReference type="GO" id="GO:0005737">
    <property type="term" value="C:cytoplasm"/>
    <property type="evidence" value="ECO:0007669"/>
    <property type="project" value="TreeGrafter"/>
</dbReference>
<dbReference type="Gene3D" id="3.60.21.10">
    <property type="match status" value="1"/>
</dbReference>
<dbReference type="PANTHER" id="PTHR42850:SF2">
    <property type="entry name" value="BLL5683 PROTEIN"/>
    <property type="match status" value="1"/>
</dbReference>
<dbReference type="PANTHER" id="PTHR42850">
    <property type="entry name" value="METALLOPHOSPHOESTERASE"/>
    <property type="match status" value="1"/>
</dbReference>
<name>A0A7C9LR07_9DEIO</name>
<protein>
    <submittedName>
        <fullName evidence="3">Metallophosphoesterase</fullName>
    </submittedName>
</protein>
<dbReference type="Proteomes" id="UP000483286">
    <property type="component" value="Unassembled WGS sequence"/>
</dbReference>
<dbReference type="CDD" id="cd00838">
    <property type="entry name" value="MPP_superfamily"/>
    <property type="match status" value="1"/>
</dbReference>
<dbReference type="RefSeq" id="WP_157461280.1">
    <property type="nucleotide sequence ID" value="NZ_WQLB01000040.1"/>
</dbReference>
<dbReference type="InterPro" id="IPR050126">
    <property type="entry name" value="Ap4A_hydrolase"/>
</dbReference>
<evidence type="ECO:0000259" key="2">
    <source>
        <dbReference type="Pfam" id="PF12850"/>
    </source>
</evidence>
<evidence type="ECO:0000313" key="3">
    <source>
        <dbReference type="EMBL" id="MVN89016.1"/>
    </source>
</evidence>
<dbReference type="PIRSF" id="PIRSF000883">
    <property type="entry name" value="Pesterase_MJ0912"/>
    <property type="match status" value="1"/>
</dbReference>
<proteinExistence type="inferred from homology"/>
<comment type="similarity">
    <text evidence="1">Belongs to the metallophosphoesterase superfamily. YfcE family.</text>
</comment>
<accession>A0A7C9LR07</accession>
<dbReference type="InterPro" id="IPR029052">
    <property type="entry name" value="Metallo-depent_PP-like"/>
</dbReference>
<dbReference type="InterPro" id="IPR011152">
    <property type="entry name" value="Pesterase_MJ0912"/>
</dbReference>
<evidence type="ECO:0000256" key="1">
    <source>
        <dbReference type="ARBA" id="ARBA00008950"/>
    </source>
</evidence>
<feature type="domain" description="Calcineurin-like phosphoesterase" evidence="2">
    <location>
        <begin position="1"/>
        <end position="190"/>
    </location>
</feature>
<evidence type="ECO:0000313" key="4">
    <source>
        <dbReference type="Proteomes" id="UP000483286"/>
    </source>
</evidence>
<reference evidence="3 4" key="1">
    <citation type="submission" date="2019-12" db="EMBL/GenBank/DDBJ databases">
        <title>Deinococcus sp. HMF7620 Genome sequencing and assembly.</title>
        <authorList>
            <person name="Kang H."/>
            <person name="Kim H."/>
            <person name="Joh K."/>
        </authorList>
    </citation>
    <scope>NUCLEOTIDE SEQUENCE [LARGE SCALE GENOMIC DNA]</scope>
    <source>
        <strain evidence="3 4">HMF7620</strain>
    </source>
</reference>
<dbReference type="AlphaFoldDB" id="A0A7C9LR07"/>
<dbReference type="InterPro" id="IPR024654">
    <property type="entry name" value="Calcineurin-like_PHP_lpxH"/>
</dbReference>
<keyword evidence="4" id="KW-1185">Reference proteome</keyword>
<gene>
    <name evidence="3" type="ORF">GO986_19945</name>
</gene>
<dbReference type="GO" id="GO:0016791">
    <property type="term" value="F:phosphatase activity"/>
    <property type="evidence" value="ECO:0007669"/>
    <property type="project" value="TreeGrafter"/>
</dbReference>
<dbReference type="SUPFAM" id="SSF56300">
    <property type="entry name" value="Metallo-dependent phosphatases"/>
    <property type="match status" value="1"/>
</dbReference>